<dbReference type="InterPro" id="IPR003776">
    <property type="entry name" value="YcaO-like_dom"/>
</dbReference>
<dbReference type="Gene3D" id="3.30.1330.230">
    <property type="match status" value="1"/>
</dbReference>
<accession>A0AAE2ZMV1</accession>
<feature type="domain" description="YcaO" evidence="2">
    <location>
        <begin position="13"/>
        <end position="370"/>
    </location>
</feature>
<dbReference type="PANTHER" id="PTHR37809:SF1">
    <property type="entry name" value="RIBOSOMAL PROTEIN S12 METHYLTHIOTRANSFERASE ACCESSORY FACTOR YCAO"/>
    <property type="match status" value="1"/>
</dbReference>
<dbReference type="EMBL" id="JAICBX010000002">
    <property type="protein sequence ID" value="MBW8637497.1"/>
    <property type="molecule type" value="Genomic_DNA"/>
</dbReference>
<dbReference type="AlphaFoldDB" id="A0AAE2ZMV1"/>
<sequence>MAARVESGRAAGGRGVTKARCRESGLGEAIELASLCVWGDETLLQAPLETVRDIAVEPGRLAGLTVTQRAERHDWNSVYGAVDWRGRKVADAEIIDWMQAQDLSGAVRLVPAEAALIGKSAKGDGNAVMIADTCGCAAGPDADSARLGAVLELIERDAVGRWWHGARQRPQFGFDTISHEPALCDFLERRERRTRLFDITTDIEIPVVAAVSWTANGGDIAMGFSARFDHAAAGVHAIVEMLQGEIALTQRADAGDRLLAEWLEKATARLPMLSPPPVAATAVSLPQDNAGDRLQACLDRFEALGLDILFMDFTRAEFGIPVFRAIAPDLCRDKPRWNHERLCAADERDLGVKPDPDENRRPPNRIPLMV</sequence>
<protein>
    <submittedName>
        <fullName evidence="3">YcaO-like family protein</fullName>
    </submittedName>
</protein>
<gene>
    <name evidence="3" type="ORF">K1W69_09880</name>
</gene>
<dbReference type="Gene3D" id="3.30.160.660">
    <property type="match status" value="1"/>
</dbReference>
<evidence type="ECO:0000313" key="3">
    <source>
        <dbReference type="EMBL" id="MBW8637497.1"/>
    </source>
</evidence>
<evidence type="ECO:0000313" key="4">
    <source>
        <dbReference type="Proteomes" id="UP001196509"/>
    </source>
</evidence>
<dbReference type="RefSeq" id="WP_220228199.1">
    <property type="nucleotide sequence ID" value="NZ_JAICBX010000002.1"/>
</dbReference>
<evidence type="ECO:0000259" key="2">
    <source>
        <dbReference type="PROSITE" id="PS51664"/>
    </source>
</evidence>
<feature type="compositionally biased region" description="Basic and acidic residues" evidence="1">
    <location>
        <begin position="349"/>
        <end position="361"/>
    </location>
</feature>
<reference evidence="3" key="1">
    <citation type="submission" date="2021-08" db="EMBL/GenBank/DDBJ databases">
        <title>Hoeflea bacterium WL0058 sp. nov., isolated from the sediment.</title>
        <authorList>
            <person name="Wang L."/>
            <person name="Zhang D."/>
        </authorList>
    </citation>
    <scope>NUCLEOTIDE SEQUENCE</scope>
    <source>
        <strain evidence="3">WL0058</strain>
    </source>
</reference>
<proteinExistence type="predicted"/>
<keyword evidence="4" id="KW-1185">Reference proteome</keyword>
<dbReference type="PANTHER" id="PTHR37809">
    <property type="entry name" value="RIBOSOMAL PROTEIN S12 METHYLTHIOTRANSFERASE ACCESSORY FACTOR YCAO"/>
    <property type="match status" value="1"/>
</dbReference>
<organism evidence="3 4">
    <name type="scientific">Flavimaribacter sediminis</name>
    <dbReference type="NCBI Taxonomy" id="2865987"/>
    <lineage>
        <taxon>Bacteria</taxon>
        <taxon>Pseudomonadati</taxon>
        <taxon>Pseudomonadota</taxon>
        <taxon>Alphaproteobacteria</taxon>
        <taxon>Hyphomicrobiales</taxon>
        <taxon>Rhizobiaceae</taxon>
        <taxon>Flavimaribacter</taxon>
    </lineage>
</organism>
<dbReference type="Proteomes" id="UP001196509">
    <property type="component" value="Unassembled WGS sequence"/>
</dbReference>
<dbReference type="Pfam" id="PF02624">
    <property type="entry name" value="YcaO"/>
    <property type="match status" value="1"/>
</dbReference>
<evidence type="ECO:0000256" key="1">
    <source>
        <dbReference type="SAM" id="MobiDB-lite"/>
    </source>
</evidence>
<feature type="region of interest" description="Disordered" evidence="1">
    <location>
        <begin position="349"/>
        <end position="370"/>
    </location>
</feature>
<dbReference type="Gene3D" id="3.30.40.250">
    <property type="match status" value="1"/>
</dbReference>
<name>A0AAE2ZMV1_9HYPH</name>
<dbReference type="PROSITE" id="PS51664">
    <property type="entry name" value="YCAO"/>
    <property type="match status" value="1"/>
</dbReference>
<comment type="caution">
    <text evidence="3">The sequence shown here is derived from an EMBL/GenBank/DDBJ whole genome shotgun (WGS) entry which is preliminary data.</text>
</comment>